<keyword evidence="10" id="KW-1185">Reference proteome</keyword>
<evidence type="ECO:0000259" key="8">
    <source>
        <dbReference type="Pfam" id="PF00155"/>
    </source>
</evidence>
<dbReference type="AlphaFoldDB" id="A0A238YX77"/>
<dbReference type="GO" id="GO:0030170">
    <property type="term" value="F:pyridoxal phosphate binding"/>
    <property type="evidence" value="ECO:0007669"/>
    <property type="project" value="InterPro"/>
</dbReference>
<dbReference type="Pfam" id="PF00155">
    <property type="entry name" value="Aminotran_1_2"/>
    <property type="match status" value="1"/>
</dbReference>
<evidence type="ECO:0000256" key="6">
    <source>
        <dbReference type="ARBA" id="ARBA00022898"/>
    </source>
</evidence>
<evidence type="ECO:0000313" key="9">
    <source>
        <dbReference type="EMBL" id="SNR75715.1"/>
    </source>
</evidence>
<feature type="domain" description="Aminotransferase class I/classII large" evidence="8">
    <location>
        <begin position="123"/>
        <end position="455"/>
    </location>
</feature>
<comment type="similarity">
    <text evidence="2">Belongs to the class-I pyridoxal-phosphate-dependent aminotransferase family.</text>
</comment>
<dbReference type="Gene3D" id="3.90.1150.10">
    <property type="entry name" value="Aspartate Aminotransferase, domain 1"/>
    <property type="match status" value="1"/>
</dbReference>
<dbReference type="SUPFAM" id="SSF53383">
    <property type="entry name" value="PLP-dependent transferases"/>
    <property type="match status" value="1"/>
</dbReference>
<dbReference type="PANTHER" id="PTHR42790">
    <property type="entry name" value="AMINOTRANSFERASE"/>
    <property type="match status" value="1"/>
</dbReference>
<dbReference type="EMBL" id="FZNO01000023">
    <property type="protein sequence ID" value="SNR75715.1"/>
    <property type="molecule type" value="Genomic_DNA"/>
</dbReference>
<evidence type="ECO:0000313" key="10">
    <source>
        <dbReference type="Proteomes" id="UP000198403"/>
    </source>
</evidence>
<evidence type="ECO:0000256" key="3">
    <source>
        <dbReference type="ARBA" id="ARBA00011738"/>
    </source>
</evidence>
<keyword evidence="6" id="KW-0663">Pyridoxal phosphate</keyword>
<dbReference type="PANTHER" id="PTHR42790:SF19">
    <property type="entry name" value="KYNURENINE_ALPHA-AMINOADIPATE AMINOTRANSFERASE, MITOCHONDRIAL"/>
    <property type="match status" value="1"/>
</dbReference>
<proteinExistence type="inferred from homology"/>
<evidence type="ECO:0000256" key="5">
    <source>
        <dbReference type="ARBA" id="ARBA00022679"/>
    </source>
</evidence>
<sequence length="505" mass="54838">MPARFLMVTPGRLLLGRVGEATTPLPTLVKVPTTPSGSPAGSGQPGTHLTHGAHPHVVPRHPRLDPLADRYAARTHGMKSSEIRALFSVVSRPEVVSLAGGMPAVTALPLDAVGSMIGELVSGMGAQTLQYGSGQGDPRLRERICDVMALEGITDASPSEVVVTVGSQQGLDLVTRVFCDPGDVILAEGPSYVGALGVFQAAEARVRHVPMDEHGLIPEALEEALVDCRANGDRVKFLYTVPNFHNPAGVTLSEPRREAIVAIAEKHDLLIIEDNPYGLLGFEHEPMRALRARNNQRVVYLGSFSKTFSPGLRVGWVLAPLAVREKLVLATEAQVLCPPSLTQYAVARYLDTQPWREQIKLFTELYRERRDATLESLAALMPAGTAWTRPDGGFYVWLKLPHGLDAKLMQPRAVNAHVAYVPGIGFFADGNGREFMRLSYCYPEPDQIREGVRRLARVIEAELDLHSTFDTVDTGTFRAIARPGAGDAAETIVGPANSDTYEDRR</sequence>
<dbReference type="InterPro" id="IPR004839">
    <property type="entry name" value="Aminotransferase_I/II_large"/>
</dbReference>
<dbReference type="InterPro" id="IPR015424">
    <property type="entry name" value="PyrdxlP-dep_Trfase"/>
</dbReference>
<comment type="cofactor">
    <cofactor evidence="1">
        <name>pyridoxal 5'-phosphate</name>
        <dbReference type="ChEBI" id="CHEBI:597326"/>
    </cofactor>
</comment>
<comment type="subunit">
    <text evidence="3">Homodimer.</text>
</comment>
<evidence type="ECO:0000256" key="2">
    <source>
        <dbReference type="ARBA" id="ARBA00007441"/>
    </source>
</evidence>
<keyword evidence="9" id="KW-0238">DNA-binding</keyword>
<keyword evidence="5 9" id="KW-0808">Transferase</keyword>
<feature type="compositionally biased region" description="Basic residues" evidence="7">
    <location>
        <begin position="51"/>
        <end position="60"/>
    </location>
</feature>
<organism evidence="9 10">
    <name type="scientific">Blastococcus mobilis</name>
    <dbReference type="NCBI Taxonomy" id="1938746"/>
    <lineage>
        <taxon>Bacteria</taxon>
        <taxon>Bacillati</taxon>
        <taxon>Actinomycetota</taxon>
        <taxon>Actinomycetes</taxon>
        <taxon>Geodermatophilales</taxon>
        <taxon>Geodermatophilaceae</taxon>
        <taxon>Blastococcus</taxon>
    </lineage>
</organism>
<feature type="region of interest" description="Disordered" evidence="7">
    <location>
        <begin position="26"/>
        <end position="60"/>
    </location>
</feature>
<keyword evidence="4 9" id="KW-0032">Aminotransferase</keyword>
<dbReference type="GO" id="GO:1901605">
    <property type="term" value="P:alpha-amino acid metabolic process"/>
    <property type="evidence" value="ECO:0007669"/>
    <property type="project" value="TreeGrafter"/>
</dbReference>
<reference evidence="9 10" key="1">
    <citation type="submission" date="2017-06" db="EMBL/GenBank/DDBJ databases">
        <authorList>
            <person name="Kim H.J."/>
            <person name="Triplett B.A."/>
        </authorList>
    </citation>
    <scope>NUCLEOTIDE SEQUENCE [LARGE SCALE GENOMIC DNA]</scope>
    <source>
        <strain evidence="9 10">DSM 44272</strain>
    </source>
</reference>
<dbReference type="Gene3D" id="3.40.640.10">
    <property type="entry name" value="Type I PLP-dependent aspartate aminotransferase-like (Major domain)"/>
    <property type="match status" value="1"/>
</dbReference>
<accession>A0A238YX77</accession>
<evidence type="ECO:0000256" key="7">
    <source>
        <dbReference type="SAM" id="MobiDB-lite"/>
    </source>
</evidence>
<dbReference type="GO" id="GO:0003677">
    <property type="term" value="F:DNA binding"/>
    <property type="evidence" value="ECO:0007669"/>
    <property type="project" value="UniProtKB-KW"/>
</dbReference>
<dbReference type="InterPro" id="IPR050859">
    <property type="entry name" value="Class-I_PLP-dep_aminotransf"/>
</dbReference>
<name>A0A238YX77_9ACTN</name>
<dbReference type="InterPro" id="IPR015421">
    <property type="entry name" value="PyrdxlP-dep_Trfase_major"/>
</dbReference>
<evidence type="ECO:0000256" key="4">
    <source>
        <dbReference type="ARBA" id="ARBA00022576"/>
    </source>
</evidence>
<dbReference type="GO" id="GO:0008483">
    <property type="term" value="F:transaminase activity"/>
    <property type="evidence" value="ECO:0007669"/>
    <property type="project" value="UniProtKB-KW"/>
</dbReference>
<dbReference type="CDD" id="cd00609">
    <property type="entry name" value="AAT_like"/>
    <property type="match status" value="1"/>
</dbReference>
<evidence type="ECO:0000256" key="1">
    <source>
        <dbReference type="ARBA" id="ARBA00001933"/>
    </source>
</evidence>
<dbReference type="InterPro" id="IPR015422">
    <property type="entry name" value="PyrdxlP-dep_Trfase_small"/>
</dbReference>
<feature type="compositionally biased region" description="Low complexity" evidence="7">
    <location>
        <begin position="26"/>
        <end position="47"/>
    </location>
</feature>
<dbReference type="FunFam" id="3.40.640.10:FF:000053">
    <property type="entry name" value="Aminotransferase, class I"/>
    <property type="match status" value="1"/>
</dbReference>
<dbReference type="Proteomes" id="UP000198403">
    <property type="component" value="Unassembled WGS sequence"/>
</dbReference>
<gene>
    <name evidence="9" type="ORF">SAMN06272737_12332</name>
</gene>
<protein>
    <submittedName>
        <fullName evidence="9">DNA-binding transcriptional regulator, MocR family, contains an aminotransferase domain</fullName>
    </submittedName>
</protein>